<evidence type="ECO:0000313" key="2">
    <source>
        <dbReference type="Proteomes" id="UP001342314"/>
    </source>
</evidence>
<dbReference type="Proteomes" id="UP001342314">
    <property type="component" value="Unassembled WGS sequence"/>
</dbReference>
<protein>
    <submittedName>
        <fullName evidence="1">Uncharacterized protein</fullName>
    </submittedName>
</protein>
<comment type="caution">
    <text evidence="1">The sequence shown here is derived from an EMBL/GenBank/DDBJ whole genome shotgun (WGS) entry which is preliminary data.</text>
</comment>
<name>A0AAV5GHV8_9BASI</name>
<evidence type="ECO:0000313" key="1">
    <source>
        <dbReference type="EMBL" id="GJN88937.1"/>
    </source>
</evidence>
<dbReference type="AlphaFoldDB" id="A0AAV5GHV8"/>
<dbReference type="EMBL" id="BQKY01000004">
    <property type="protein sequence ID" value="GJN88937.1"/>
    <property type="molecule type" value="Genomic_DNA"/>
</dbReference>
<proteinExistence type="predicted"/>
<reference evidence="1 2" key="1">
    <citation type="submission" date="2021-12" db="EMBL/GenBank/DDBJ databases">
        <title>High titer production of polyol ester of fatty acids by Rhodotorula paludigena BS15 towards product separation-free biomass refinery.</title>
        <authorList>
            <person name="Mano J."/>
            <person name="Ono H."/>
            <person name="Tanaka T."/>
            <person name="Naito K."/>
            <person name="Sushida H."/>
            <person name="Ike M."/>
            <person name="Tokuyasu K."/>
            <person name="Kitaoka M."/>
        </authorList>
    </citation>
    <scope>NUCLEOTIDE SEQUENCE [LARGE SCALE GENOMIC DNA]</scope>
    <source>
        <strain evidence="1 2">BS15</strain>
    </source>
</reference>
<keyword evidence="2" id="KW-1185">Reference proteome</keyword>
<accession>A0AAV5GHV8</accession>
<organism evidence="1 2">
    <name type="scientific">Rhodotorula paludigena</name>
    <dbReference type="NCBI Taxonomy" id="86838"/>
    <lineage>
        <taxon>Eukaryota</taxon>
        <taxon>Fungi</taxon>
        <taxon>Dikarya</taxon>
        <taxon>Basidiomycota</taxon>
        <taxon>Pucciniomycotina</taxon>
        <taxon>Microbotryomycetes</taxon>
        <taxon>Sporidiobolales</taxon>
        <taxon>Sporidiobolaceae</taxon>
        <taxon>Rhodotorula</taxon>
    </lineage>
</organism>
<gene>
    <name evidence="1" type="ORF">Rhopal_001908-T1</name>
</gene>
<sequence length="169" mass="18721">MAYSKGKTIFSTLGGDLAKVSGRSLEHLGGPLANASQLSKKALLVSMVRRSRFAQAGQRQTFDHDAPMFLLMFSGAVLAQYCRRKLPDDIVAAPWWSKLHHGLLILAILTRKVKQNKKSPLAPIYRRKLIEVTRWVRAGMDTNDSEIAESLEDVTFEFSGAETLPPGPL</sequence>